<feature type="compositionally biased region" description="Basic residues" evidence="1">
    <location>
        <begin position="345"/>
        <end position="362"/>
    </location>
</feature>
<feature type="compositionally biased region" description="Low complexity" evidence="1">
    <location>
        <begin position="418"/>
        <end position="433"/>
    </location>
</feature>
<feature type="compositionally biased region" description="Basic residues" evidence="1">
    <location>
        <begin position="377"/>
        <end position="386"/>
    </location>
</feature>
<feature type="compositionally biased region" description="Basic residues" evidence="1">
    <location>
        <begin position="492"/>
        <end position="506"/>
    </location>
</feature>
<evidence type="ECO:0000256" key="1">
    <source>
        <dbReference type="SAM" id="MobiDB-lite"/>
    </source>
</evidence>
<feature type="compositionally biased region" description="Low complexity" evidence="1">
    <location>
        <begin position="221"/>
        <end position="232"/>
    </location>
</feature>
<sequence length="697" mass="75180">DRARCAPRPAPGRAGRPLDRPAGLRRAAPADGPGHRPGRAAAGGRLHARRRRHGPAHLVVAPRPHRSAPGHGLDPLGGGGGFGGLPAGRPPAVHVRPSGTRRDGRGRRGAERRLVPAGRWGRGVGAGQPRGRLGLRDERPGRSPRRAGTARHARGHRPGRGRGPPPRAAQAQDHRAAAHRGGGALLGPRPRPGRPAAGGERPAGPPRPARGGRRGRRRPAARAARSRPVAGREAVAQRGRPARRGDLADAGGTRRHRQLGRARRPRGRGRRPPGTRPGARRRHRRARLPRRGAGPRRPHPGLRPRHPRHRRRARRGGALGRRPGDRRGPAPRRGLGPPADTGPVLRRRPQRRRHRRRQRPPARAHDRRPQRAAAAAHRPRSAHRPHPLLGRPHPLRAAQRLHRPGLRRRRRPGDGPARRAAASRGVPGHAGPPGERRGGGRRRHPGARVPGHTDDRLTQHARAAGAVGARRPVQLLERVVVALVPLAAGRAGVRRPAARSRPLHRLRPGDDPARLVRLGRRPLHRPDGHHRPRRAAPRRRREPDRGDGRLLRRLHGQLDRRPHRPLPGRGEPRRAVGPRDLPAHHRPALVLGAGADAADEAPVLARPVRRPDPDPGPRGARGPGLPGARGGGAGPVVGPRLPPRRVAGGPAAPLPAVSRREPLGTGAAARRRLVRDGAHLPRRPPRVGECHTASDVV</sequence>
<feature type="region of interest" description="Disordered" evidence="1">
    <location>
        <begin position="490"/>
        <end position="582"/>
    </location>
</feature>
<feature type="compositionally biased region" description="Low complexity" evidence="1">
    <location>
        <begin position="636"/>
        <end position="657"/>
    </location>
</feature>
<dbReference type="EMBL" id="CADCTS010000123">
    <property type="protein sequence ID" value="CAA9294552.1"/>
    <property type="molecule type" value="Genomic_DNA"/>
</dbReference>
<feature type="compositionally biased region" description="Basic residues" evidence="1">
    <location>
        <begin position="517"/>
        <end position="540"/>
    </location>
</feature>
<proteinExistence type="predicted"/>
<feature type="region of interest" description="Disordered" evidence="1">
    <location>
        <begin position="594"/>
        <end position="697"/>
    </location>
</feature>
<feature type="compositionally biased region" description="Basic and acidic residues" evidence="1">
    <location>
        <begin position="100"/>
        <end position="114"/>
    </location>
</feature>
<protein>
    <submittedName>
        <fullName evidence="2">Prolyl oligopeptidase family protein [imported], putative</fullName>
    </submittedName>
</protein>
<organism evidence="2">
    <name type="scientific">uncultured Friedmanniella sp</name>
    <dbReference type="NCBI Taxonomy" id="335381"/>
    <lineage>
        <taxon>Bacteria</taxon>
        <taxon>Bacillati</taxon>
        <taxon>Actinomycetota</taxon>
        <taxon>Actinomycetes</taxon>
        <taxon>Propionibacteriales</taxon>
        <taxon>Nocardioidaceae</taxon>
        <taxon>Friedmanniella</taxon>
        <taxon>environmental samples</taxon>
    </lineage>
</organism>
<accession>A0A6J4K3N2</accession>
<evidence type="ECO:0000313" key="2">
    <source>
        <dbReference type="EMBL" id="CAA9294552.1"/>
    </source>
</evidence>
<feature type="compositionally biased region" description="Low complexity" evidence="1">
    <location>
        <begin position="594"/>
        <end position="606"/>
    </location>
</feature>
<feature type="compositionally biased region" description="Gly residues" evidence="1">
    <location>
        <begin position="75"/>
        <end position="86"/>
    </location>
</feature>
<feature type="region of interest" description="Disordered" evidence="1">
    <location>
        <begin position="1"/>
        <end position="457"/>
    </location>
</feature>
<feature type="compositionally biased region" description="Low complexity" evidence="1">
    <location>
        <begin position="387"/>
        <end position="398"/>
    </location>
</feature>
<feature type="compositionally biased region" description="Basic residues" evidence="1">
    <location>
        <begin position="253"/>
        <end position="315"/>
    </location>
</feature>
<gene>
    <name evidence="2" type="ORF">AVDCRST_MAG48-833</name>
</gene>
<reference evidence="2" key="1">
    <citation type="submission" date="2020-02" db="EMBL/GenBank/DDBJ databases">
        <authorList>
            <person name="Meier V. D."/>
        </authorList>
    </citation>
    <scope>NUCLEOTIDE SEQUENCE</scope>
    <source>
        <strain evidence="2">AVDCRST_MAG48</strain>
    </source>
</reference>
<dbReference type="AlphaFoldDB" id="A0A6J4K3N2"/>
<feature type="compositionally biased region" description="Basic and acidic residues" evidence="1">
    <location>
        <begin position="541"/>
        <end position="560"/>
    </location>
</feature>
<feature type="compositionally biased region" description="Basic residues" evidence="1">
    <location>
        <begin position="142"/>
        <end position="160"/>
    </location>
</feature>
<name>A0A6J4K3N2_9ACTN</name>
<feature type="non-terminal residue" evidence="2">
    <location>
        <position position="697"/>
    </location>
</feature>
<feature type="compositionally biased region" description="Gly residues" evidence="1">
    <location>
        <begin position="619"/>
        <end position="635"/>
    </location>
</feature>
<feature type="compositionally biased region" description="Basic residues" evidence="1">
    <location>
        <begin position="399"/>
        <end position="411"/>
    </location>
</feature>
<feature type="compositionally biased region" description="Basic residues" evidence="1">
    <location>
        <begin position="210"/>
        <end position="220"/>
    </location>
</feature>
<feature type="non-terminal residue" evidence="2">
    <location>
        <position position="1"/>
    </location>
</feature>
<feature type="compositionally biased region" description="Basic residues" evidence="1">
    <location>
        <begin position="46"/>
        <end position="55"/>
    </location>
</feature>